<accession>A0A6A5YH29</accession>
<dbReference type="AlphaFoldDB" id="A0A6A5YH29"/>
<gene>
    <name evidence="1" type="ORF">BDV96DRAFT_590816</name>
</gene>
<proteinExistence type="predicted"/>
<dbReference type="EMBL" id="ML977361">
    <property type="protein sequence ID" value="KAF2106552.1"/>
    <property type="molecule type" value="Genomic_DNA"/>
</dbReference>
<name>A0A6A5YH29_9PLEO</name>
<dbReference type="Proteomes" id="UP000799770">
    <property type="component" value="Unassembled WGS sequence"/>
</dbReference>
<sequence>MGHAGFSIMYKYSFLEGDRSSLLPILSLCTILFYCVQFTSSPLLLRDLSNCGLSTLISLIAYSSFLLNTMMYCSSSLPLNVTSPFLVRKPMPVGCQKRRSLGLSIRDPSPTACPEGSVRATGSMCDLICFKRSHTPRPANIVFGCWVVARTSKPGVCQYLRFGLSCDVDNIRNAC</sequence>
<evidence type="ECO:0000313" key="1">
    <source>
        <dbReference type="EMBL" id="KAF2106552.1"/>
    </source>
</evidence>
<reference evidence="1" key="1">
    <citation type="journal article" date="2020" name="Stud. Mycol.">
        <title>101 Dothideomycetes genomes: a test case for predicting lifestyles and emergence of pathogens.</title>
        <authorList>
            <person name="Haridas S."/>
            <person name="Albert R."/>
            <person name="Binder M."/>
            <person name="Bloem J."/>
            <person name="Labutti K."/>
            <person name="Salamov A."/>
            <person name="Andreopoulos B."/>
            <person name="Baker S."/>
            <person name="Barry K."/>
            <person name="Bills G."/>
            <person name="Bluhm B."/>
            <person name="Cannon C."/>
            <person name="Castanera R."/>
            <person name="Culley D."/>
            <person name="Daum C."/>
            <person name="Ezra D."/>
            <person name="Gonzalez J."/>
            <person name="Henrissat B."/>
            <person name="Kuo A."/>
            <person name="Liang C."/>
            <person name="Lipzen A."/>
            <person name="Lutzoni F."/>
            <person name="Magnuson J."/>
            <person name="Mondo S."/>
            <person name="Nolan M."/>
            <person name="Ohm R."/>
            <person name="Pangilinan J."/>
            <person name="Park H.-J."/>
            <person name="Ramirez L."/>
            <person name="Alfaro M."/>
            <person name="Sun H."/>
            <person name="Tritt A."/>
            <person name="Yoshinaga Y."/>
            <person name="Zwiers L.-H."/>
            <person name="Turgeon B."/>
            <person name="Goodwin S."/>
            <person name="Spatafora J."/>
            <person name="Crous P."/>
            <person name="Grigoriev I."/>
        </authorList>
    </citation>
    <scope>NUCLEOTIDE SEQUENCE</scope>
    <source>
        <strain evidence="1">CBS 627.86</strain>
    </source>
</reference>
<protein>
    <submittedName>
        <fullName evidence="1">Uncharacterized protein</fullName>
    </submittedName>
</protein>
<evidence type="ECO:0000313" key="2">
    <source>
        <dbReference type="Proteomes" id="UP000799770"/>
    </source>
</evidence>
<keyword evidence="2" id="KW-1185">Reference proteome</keyword>
<organism evidence="1 2">
    <name type="scientific">Lophiotrema nucula</name>
    <dbReference type="NCBI Taxonomy" id="690887"/>
    <lineage>
        <taxon>Eukaryota</taxon>
        <taxon>Fungi</taxon>
        <taxon>Dikarya</taxon>
        <taxon>Ascomycota</taxon>
        <taxon>Pezizomycotina</taxon>
        <taxon>Dothideomycetes</taxon>
        <taxon>Pleosporomycetidae</taxon>
        <taxon>Pleosporales</taxon>
        <taxon>Lophiotremataceae</taxon>
        <taxon>Lophiotrema</taxon>
    </lineage>
</organism>